<comment type="caution">
    <text evidence="7">The sequence shown here is derived from an EMBL/GenBank/DDBJ whole genome shotgun (WGS) entry which is preliminary data.</text>
</comment>
<dbReference type="GO" id="GO:0005524">
    <property type="term" value="F:ATP binding"/>
    <property type="evidence" value="ECO:0007669"/>
    <property type="project" value="UniProtKB-KW"/>
</dbReference>
<dbReference type="InterPro" id="IPR000594">
    <property type="entry name" value="ThiF_NAD_FAD-bd"/>
</dbReference>
<dbReference type="Proteomes" id="UP001054902">
    <property type="component" value="Unassembled WGS sequence"/>
</dbReference>
<reference evidence="7 8" key="1">
    <citation type="journal article" date="2021" name="Sci. Rep.">
        <title>The genome of the diatom Chaetoceros tenuissimus carries an ancient integrated fragment of an extant virus.</title>
        <authorList>
            <person name="Hongo Y."/>
            <person name="Kimura K."/>
            <person name="Takaki Y."/>
            <person name="Yoshida Y."/>
            <person name="Baba S."/>
            <person name="Kobayashi G."/>
            <person name="Nagasaki K."/>
            <person name="Hano T."/>
            <person name="Tomaru Y."/>
        </authorList>
    </citation>
    <scope>NUCLEOTIDE SEQUENCE [LARGE SCALE GENOMIC DNA]</scope>
    <source>
        <strain evidence="7 8">NIES-3715</strain>
    </source>
</reference>
<dbReference type="InterPro" id="IPR035985">
    <property type="entry name" value="Ubiquitin-activating_enz"/>
</dbReference>
<evidence type="ECO:0000313" key="7">
    <source>
        <dbReference type="EMBL" id="GFH53786.1"/>
    </source>
</evidence>
<dbReference type="GO" id="GO:0004792">
    <property type="term" value="F:thiosulfate-cyanide sulfurtransferase activity"/>
    <property type="evidence" value="ECO:0007669"/>
    <property type="project" value="TreeGrafter"/>
</dbReference>
<dbReference type="Gene3D" id="3.40.50.720">
    <property type="entry name" value="NAD(P)-binding Rossmann-like Domain"/>
    <property type="match status" value="1"/>
</dbReference>
<keyword evidence="2" id="KW-0547">Nucleotide-binding</keyword>
<dbReference type="GO" id="GO:0005737">
    <property type="term" value="C:cytoplasm"/>
    <property type="evidence" value="ECO:0007669"/>
    <property type="project" value="TreeGrafter"/>
</dbReference>
<dbReference type="PANTHER" id="PTHR10953">
    <property type="entry name" value="UBIQUITIN-ACTIVATING ENZYME E1"/>
    <property type="match status" value="1"/>
</dbReference>
<dbReference type="Pfam" id="PF00899">
    <property type="entry name" value="ThiF"/>
    <property type="match status" value="1"/>
</dbReference>
<dbReference type="InterPro" id="IPR036873">
    <property type="entry name" value="Rhodanese-like_dom_sf"/>
</dbReference>
<evidence type="ECO:0000256" key="1">
    <source>
        <dbReference type="ARBA" id="ARBA00022679"/>
    </source>
</evidence>
<accession>A0AAD3CX07</accession>
<dbReference type="NCBIfam" id="NF004281">
    <property type="entry name" value="PRK05690.1"/>
    <property type="match status" value="1"/>
</dbReference>
<organism evidence="7 8">
    <name type="scientific">Chaetoceros tenuissimus</name>
    <dbReference type="NCBI Taxonomy" id="426638"/>
    <lineage>
        <taxon>Eukaryota</taxon>
        <taxon>Sar</taxon>
        <taxon>Stramenopiles</taxon>
        <taxon>Ochrophyta</taxon>
        <taxon>Bacillariophyta</taxon>
        <taxon>Coscinodiscophyceae</taxon>
        <taxon>Chaetocerotophycidae</taxon>
        <taxon>Chaetocerotales</taxon>
        <taxon>Chaetocerotaceae</taxon>
        <taxon>Chaetoceros</taxon>
    </lineage>
</organism>
<dbReference type="PANTHER" id="PTHR10953:SF102">
    <property type="entry name" value="ADENYLYLTRANSFERASE AND SULFURTRANSFERASE MOCS3"/>
    <property type="match status" value="1"/>
</dbReference>
<keyword evidence="4" id="KW-0175">Coiled coil</keyword>
<evidence type="ECO:0000259" key="6">
    <source>
        <dbReference type="PROSITE" id="PS50206"/>
    </source>
</evidence>
<dbReference type="EMBL" id="BLLK01000047">
    <property type="protein sequence ID" value="GFH53786.1"/>
    <property type="molecule type" value="Genomic_DNA"/>
</dbReference>
<dbReference type="SMART" id="SM00450">
    <property type="entry name" value="RHOD"/>
    <property type="match status" value="1"/>
</dbReference>
<name>A0AAD3CX07_9STRA</name>
<dbReference type="CDD" id="cd00757">
    <property type="entry name" value="ThiF_MoeB_HesA_family"/>
    <property type="match status" value="1"/>
</dbReference>
<dbReference type="Gene3D" id="3.40.250.10">
    <property type="entry name" value="Rhodanese-like domain"/>
    <property type="match status" value="1"/>
</dbReference>
<dbReference type="GO" id="GO:0016779">
    <property type="term" value="F:nucleotidyltransferase activity"/>
    <property type="evidence" value="ECO:0007669"/>
    <property type="project" value="TreeGrafter"/>
</dbReference>
<sequence>MPIPVRRRNSSKRAVKSDDGDSSLAAASASSLHCSIDDESLYVNLPNKTETIDDHVSGQPQAQPKGKSAGSMFRRGLSKSAVQLLSQDDQILSEILDVNVGSHEVNDSLEVNELEESIMNVNLSEERSREIGLVGNVNTSENYIEKIGDLQKQLAEKEEEMKHQRILFQKQIKLQQQKEQEYQDKIKSLEDELKSLKQDTIDIDATEQIHPNIDQEIVENARQNSLSPDSIARYSRQLLLSEGWGVKGQQKLLSSSVLVIGAGGIGSTVLLYLASSGIGNITVVDFDNVDMSNLHRQVIHTNDRVGMNKAESACLAMKKLNPTINCKTVTEMLTFENAMTLVQQHDCVVDACDNPQTRYLVNDACVLNHKPLISGSAMGVEGQLTVYGYKNSACYRCLYPKVNPTEGAKSCSDNGVLGPVPGLIGILQAIETLKVLTETGSTMHDRLLMYDSLRCSFMCIKKGKRRSNCAVCSPDPSIRNMEASKSVSSVARGPQQCGIIATSKIPQEWNKTCHEYYKVVKEGEKHLLLDVRVKRQYDLCSLKDSVNIELGNLNNHLDEIKTLSENGALPIFCLCRRGIASMEATKMLKEVIPWMKIYNIKGGLNAWKEEIDPSFPMY</sequence>
<proteinExistence type="predicted"/>
<dbReference type="InterPro" id="IPR045886">
    <property type="entry name" value="ThiF/MoeB/HesA"/>
</dbReference>
<feature type="coiled-coil region" evidence="4">
    <location>
        <begin position="140"/>
        <end position="206"/>
    </location>
</feature>
<keyword evidence="8" id="KW-1185">Reference proteome</keyword>
<feature type="domain" description="Rhodanese" evidence="6">
    <location>
        <begin position="522"/>
        <end position="616"/>
    </location>
</feature>
<dbReference type="PROSITE" id="PS50206">
    <property type="entry name" value="RHODANESE_3"/>
    <property type="match status" value="1"/>
</dbReference>
<evidence type="ECO:0000256" key="2">
    <source>
        <dbReference type="ARBA" id="ARBA00022741"/>
    </source>
</evidence>
<dbReference type="Pfam" id="PF00581">
    <property type="entry name" value="Rhodanese"/>
    <property type="match status" value="1"/>
</dbReference>
<feature type="region of interest" description="Disordered" evidence="5">
    <location>
        <begin position="1"/>
        <end position="29"/>
    </location>
</feature>
<protein>
    <recommendedName>
        <fullName evidence="6">Rhodanese domain-containing protein</fullName>
    </recommendedName>
</protein>
<dbReference type="FunFam" id="3.40.50.720:FF:000033">
    <property type="entry name" value="Adenylyltransferase and sulfurtransferase MOCS3"/>
    <property type="match status" value="1"/>
</dbReference>
<keyword evidence="1" id="KW-0808">Transferase</keyword>
<evidence type="ECO:0000313" key="8">
    <source>
        <dbReference type="Proteomes" id="UP001054902"/>
    </source>
</evidence>
<dbReference type="AlphaFoldDB" id="A0AAD3CX07"/>
<evidence type="ECO:0000256" key="4">
    <source>
        <dbReference type="SAM" id="Coils"/>
    </source>
</evidence>
<keyword evidence="3" id="KW-0067">ATP-binding</keyword>
<dbReference type="SUPFAM" id="SSF69572">
    <property type="entry name" value="Activating enzymes of the ubiquitin-like proteins"/>
    <property type="match status" value="1"/>
</dbReference>
<feature type="region of interest" description="Disordered" evidence="5">
    <location>
        <begin position="51"/>
        <end position="71"/>
    </location>
</feature>
<gene>
    <name evidence="7" type="ORF">CTEN210_10262</name>
</gene>
<evidence type="ECO:0000256" key="3">
    <source>
        <dbReference type="ARBA" id="ARBA00022840"/>
    </source>
</evidence>
<evidence type="ECO:0000256" key="5">
    <source>
        <dbReference type="SAM" id="MobiDB-lite"/>
    </source>
</evidence>
<feature type="compositionally biased region" description="Basic residues" evidence="5">
    <location>
        <begin position="1"/>
        <end position="14"/>
    </location>
</feature>
<dbReference type="GO" id="GO:0042292">
    <property type="term" value="F:URM1 activating enzyme activity"/>
    <property type="evidence" value="ECO:0007669"/>
    <property type="project" value="TreeGrafter"/>
</dbReference>
<dbReference type="InterPro" id="IPR001763">
    <property type="entry name" value="Rhodanese-like_dom"/>
</dbReference>